<evidence type="ECO:0000313" key="1">
    <source>
        <dbReference type="EMBL" id="BBC80868.1"/>
    </source>
</evidence>
<dbReference type="Proteomes" id="UP000270034">
    <property type="component" value="Chromosome"/>
</dbReference>
<dbReference type="EMBL" id="AP018515">
    <property type="protein sequence ID" value="BBC80868.1"/>
    <property type="molecule type" value="Genomic_DNA"/>
</dbReference>
<gene>
    <name evidence="2" type="ORF">Abor_015_040</name>
    <name evidence="1" type="ORF">AcetOrient_orf03826</name>
</gene>
<reference evidence="2 3" key="1">
    <citation type="submission" date="2012-11" db="EMBL/GenBank/DDBJ databases">
        <title>Whole genome sequence of Acetobacter orientalis 21F-2.</title>
        <authorList>
            <person name="Azuma Y."/>
            <person name="Higashiura N."/>
            <person name="Hirakawa H."/>
            <person name="Matsushita K."/>
        </authorList>
    </citation>
    <scope>NUCLEOTIDE SEQUENCE [LARGE SCALE GENOMIC DNA]</scope>
    <source>
        <strain evidence="2 3">21F-2</strain>
    </source>
</reference>
<proteinExistence type="predicted"/>
<accession>A0A2Z5ZJT5</accession>
<evidence type="ECO:0000313" key="4">
    <source>
        <dbReference type="Proteomes" id="UP000270034"/>
    </source>
</evidence>
<dbReference type="AlphaFoldDB" id="A0A2Z5ZJT5"/>
<evidence type="ECO:0000313" key="3">
    <source>
        <dbReference type="Proteomes" id="UP000032670"/>
    </source>
</evidence>
<sequence length="255" mass="26515">MPMLPVSLPSVWSVPVAAGVPALLGQSVANGVRAAASVTLGSVLEDALITNAAGQWGIFSASGQCVLSAAHVVSVEAESHYHIATAPLEDGGFVSYSKVATPRTHRVQMVCDGSEVGLGSSLTGVFMPPELTERGSAGALYVRKAFFETLSQIEADLALYAVLTPERKYSAVNVTGHRWLRNARHGITMPVVEITLQEVRLAPTPLYTNTRQPQGQAVVCGGMVPAQSGANSTAQNSLSGSVNNTSWASMGAGVL</sequence>
<dbReference type="KEGG" id="aot:AcetOri_orf03826"/>
<organism evidence="1 4">
    <name type="scientific">Acetobacter orientalis</name>
    <dbReference type="NCBI Taxonomy" id="146474"/>
    <lineage>
        <taxon>Bacteria</taxon>
        <taxon>Pseudomonadati</taxon>
        <taxon>Pseudomonadota</taxon>
        <taxon>Alphaproteobacteria</taxon>
        <taxon>Acetobacterales</taxon>
        <taxon>Acetobacteraceae</taxon>
        <taxon>Acetobacter</taxon>
    </lineage>
</organism>
<reference evidence="1 4" key="2">
    <citation type="submission" date="2018-02" db="EMBL/GenBank/DDBJ databases">
        <title>Acetobacter orientalis genome.</title>
        <authorList>
            <person name="Nakashima N."/>
            <person name="Tamura T."/>
        </authorList>
    </citation>
    <scope>NUCLEOTIDE SEQUENCE [LARGE SCALE GENOMIC DNA]</scope>
    <source>
        <strain evidence="1 4">FAN1</strain>
    </source>
</reference>
<dbReference type="EMBL" id="BAMX01000015">
    <property type="protein sequence ID" value="GAN66117.1"/>
    <property type="molecule type" value="Genomic_DNA"/>
</dbReference>
<evidence type="ECO:0000313" key="2">
    <source>
        <dbReference type="EMBL" id="GAN66117.1"/>
    </source>
</evidence>
<keyword evidence="3" id="KW-1185">Reference proteome</keyword>
<dbReference type="GeneID" id="76204266"/>
<dbReference type="RefSeq" id="WP_048841157.1">
    <property type="nucleotide sequence ID" value="NZ_BAMX01000015.1"/>
</dbReference>
<name>A0A2Z5ZJT5_9PROT</name>
<dbReference type="STRING" id="1231341.Abor_015_040"/>
<dbReference type="Proteomes" id="UP000032670">
    <property type="component" value="Unassembled WGS sequence"/>
</dbReference>
<accession>A0A0D6NJ57</accession>
<protein>
    <submittedName>
        <fullName evidence="1">Uncharacterized protein</fullName>
    </submittedName>
</protein>